<dbReference type="AlphaFoldDB" id="A0A3B0KBF3"/>
<dbReference type="EMBL" id="OUUW01000053">
    <property type="protein sequence ID" value="SPP90042.1"/>
    <property type="molecule type" value="Genomic_DNA"/>
</dbReference>
<comment type="function">
    <text evidence="3">Catalyzes the hydrolysis of N-formyl-L-kynurenine to L-kynurenine, the second step in the kynurenine pathway of tryptophan degradation. Required for elimination of toxic metabolites.</text>
</comment>
<dbReference type="Pfam" id="PF20434">
    <property type="entry name" value="BD-FAE"/>
    <property type="match status" value="1"/>
</dbReference>
<comment type="pathway">
    <text evidence="3">Amino-acid degradation; L-tryptophan degradation via kynurenine pathway; L-kynurenine from L-tryptophan: step 2/2.</text>
</comment>
<comment type="subunit">
    <text evidence="3">Homodimer.</text>
</comment>
<dbReference type="Proteomes" id="UP000268350">
    <property type="component" value="Unassembled WGS sequence"/>
</dbReference>
<dbReference type="InterPro" id="IPR027519">
    <property type="entry name" value="KFase_ver/fungi-typ"/>
</dbReference>
<evidence type="ECO:0000259" key="4">
    <source>
        <dbReference type="Pfam" id="PF20434"/>
    </source>
</evidence>
<protein>
    <recommendedName>
        <fullName evidence="3">Kynurenine formamidase</fullName>
        <shortName evidence="3">KFA</shortName>
        <shortName evidence="3">KFase</shortName>
        <ecNumber evidence="3">3.5.1.9</ecNumber>
    </recommendedName>
    <alternativeName>
        <fullName evidence="3">Arylformamidase</fullName>
    </alternativeName>
    <alternativeName>
        <fullName evidence="3">N-formylkynurenine formamidase</fullName>
        <shortName evidence="3">FKF</shortName>
    </alternativeName>
</protein>
<evidence type="ECO:0000313" key="5">
    <source>
        <dbReference type="EMBL" id="SPP90042.1"/>
    </source>
</evidence>
<dbReference type="PANTHER" id="PTHR48081:SF33">
    <property type="entry name" value="KYNURENINE FORMAMIDASE"/>
    <property type="match status" value="1"/>
</dbReference>
<gene>
    <name evidence="5" type="ORF">DGUA_6G020936</name>
</gene>
<dbReference type="GO" id="GO:0019441">
    <property type="term" value="P:L-tryptophan catabolic process to kynurenine"/>
    <property type="evidence" value="ECO:0007669"/>
    <property type="project" value="UniProtKB-UniRule"/>
</dbReference>
<dbReference type="GO" id="GO:0004061">
    <property type="term" value="F:arylformamidase activity"/>
    <property type="evidence" value="ECO:0007669"/>
    <property type="project" value="UniProtKB-UniRule"/>
</dbReference>
<feature type="active site" description="Nucleophile" evidence="3">
    <location>
        <position position="220"/>
    </location>
</feature>
<dbReference type="InterPro" id="IPR049492">
    <property type="entry name" value="BD-FAE-like_dom"/>
</dbReference>
<evidence type="ECO:0000313" key="6">
    <source>
        <dbReference type="Proteomes" id="UP000268350"/>
    </source>
</evidence>
<sequence length="363" mass="41805">MEFSCSAAKNMPLNKSARLNVEINRILSSKPVRLVPKITRICIVLNRSFHLTPIQVLITITMYNPKNTDLERDYFPSYHTIRFQDQTAPNLSVQDNFVQLTVKQGKDLTDKQAIKVDHFRYGGQDDRQIVDAFYNDSTSESSPLFVYVHGGYWQMLDITHSCSMVGPLVRRGYRVAVMDYNLCPQVTLHQLMQEFTNFLNWIFEYAEKANITEIHFAGHSAGGHMLAQILNAHEVVTPERRRTIRSLIFMCGVYDLRELWSLENVNPSNILGLNADKAVALSPILWNYTDAKSWSFTKFHVMAAEHESMTFIEQSRVFSQVLENAGFPTNFKLMQRYDHFDIIEETASDDSAIAKYLQEILKL</sequence>
<dbReference type="InterPro" id="IPR050300">
    <property type="entry name" value="GDXG_lipolytic_enzyme"/>
</dbReference>
<evidence type="ECO:0000256" key="2">
    <source>
        <dbReference type="ARBA" id="ARBA00023079"/>
    </source>
</evidence>
<dbReference type="SUPFAM" id="SSF53474">
    <property type="entry name" value="alpha/beta-Hydrolases"/>
    <property type="match status" value="1"/>
</dbReference>
<feature type="short sequence motif" description="HGGXW" evidence="3">
    <location>
        <begin position="149"/>
        <end position="153"/>
    </location>
</feature>
<proteinExistence type="inferred from homology"/>
<comment type="catalytic activity">
    <reaction evidence="3">
        <text>N-formyl-L-kynurenine + H2O = L-kynurenine + formate + H(+)</text>
        <dbReference type="Rhea" id="RHEA:13009"/>
        <dbReference type="ChEBI" id="CHEBI:15377"/>
        <dbReference type="ChEBI" id="CHEBI:15378"/>
        <dbReference type="ChEBI" id="CHEBI:15740"/>
        <dbReference type="ChEBI" id="CHEBI:57959"/>
        <dbReference type="ChEBI" id="CHEBI:58629"/>
        <dbReference type="EC" id="3.5.1.9"/>
    </reaction>
</comment>
<dbReference type="InterPro" id="IPR029058">
    <property type="entry name" value="AB_hydrolase_fold"/>
</dbReference>
<feature type="active site" evidence="3">
    <location>
        <position position="339"/>
    </location>
</feature>
<dbReference type="STRING" id="7266.A0A3B0KBF3"/>
<name>A0A3B0KBF3_DROGU</name>
<comment type="similarity">
    <text evidence="3">Belongs to the kynurenine formamidase family.</text>
</comment>
<dbReference type="OrthoDB" id="433474at2759"/>
<dbReference type="PANTHER" id="PTHR48081">
    <property type="entry name" value="AB HYDROLASE SUPERFAMILY PROTEIN C4A8.06C"/>
    <property type="match status" value="1"/>
</dbReference>
<feature type="domain" description="BD-FAE-like" evidence="4">
    <location>
        <begin position="131"/>
        <end position="232"/>
    </location>
</feature>
<evidence type="ECO:0000256" key="1">
    <source>
        <dbReference type="ARBA" id="ARBA00022801"/>
    </source>
</evidence>
<dbReference type="UniPathway" id="UPA00333">
    <property type="reaction ID" value="UER00454"/>
</dbReference>
<feature type="active site" evidence="3">
    <location>
        <position position="307"/>
    </location>
</feature>
<accession>A0A3B0KBF3</accession>
<comment type="domain">
    <text evidence="3">The main chain amide nitrogen atoms of the second glycine and its adjacent residue in the HGGXW motif define the oxyanion hole, and stabilize the oxyanion that forms during the nucleophilic attack by the catalytic serine during substrate cleavage.</text>
</comment>
<dbReference type="Gene3D" id="3.40.50.1820">
    <property type="entry name" value="alpha/beta hydrolase"/>
    <property type="match status" value="1"/>
</dbReference>
<reference evidence="6" key="1">
    <citation type="submission" date="2018-01" db="EMBL/GenBank/DDBJ databases">
        <authorList>
            <person name="Alioto T."/>
            <person name="Alioto T."/>
        </authorList>
    </citation>
    <scope>NUCLEOTIDE SEQUENCE [LARGE SCALE GENOMIC DNA]</scope>
</reference>
<organism evidence="5 6">
    <name type="scientific">Drosophila guanche</name>
    <name type="common">Fruit fly</name>
    <dbReference type="NCBI Taxonomy" id="7266"/>
    <lineage>
        <taxon>Eukaryota</taxon>
        <taxon>Metazoa</taxon>
        <taxon>Ecdysozoa</taxon>
        <taxon>Arthropoda</taxon>
        <taxon>Hexapoda</taxon>
        <taxon>Insecta</taxon>
        <taxon>Pterygota</taxon>
        <taxon>Neoptera</taxon>
        <taxon>Endopterygota</taxon>
        <taxon>Diptera</taxon>
        <taxon>Brachycera</taxon>
        <taxon>Muscomorpha</taxon>
        <taxon>Ephydroidea</taxon>
        <taxon>Drosophilidae</taxon>
        <taxon>Drosophila</taxon>
        <taxon>Sophophora</taxon>
    </lineage>
</organism>
<keyword evidence="2 3" id="KW-0823">Tryptophan catabolism</keyword>
<keyword evidence="6" id="KW-1185">Reference proteome</keyword>
<keyword evidence="1 3" id="KW-0378">Hydrolase</keyword>
<evidence type="ECO:0000256" key="3">
    <source>
        <dbReference type="HAMAP-Rule" id="MF_03014"/>
    </source>
</evidence>
<dbReference type="HAMAP" id="MF_03014">
    <property type="entry name" value="KFase"/>
    <property type="match status" value="1"/>
</dbReference>
<dbReference type="EC" id="3.5.1.9" evidence="3"/>